<reference evidence="2" key="1">
    <citation type="submission" date="2014-02" db="EMBL/GenBank/DDBJ databases">
        <title>Expanding our view of genomic diversity in Candidatus Accumulibacter clades.</title>
        <authorList>
            <person name="Skennerton C.T."/>
            <person name="Barr J.J."/>
            <person name="Slater F.R."/>
            <person name="Bond P.L."/>
            <person name="Tyson G.W."/>
        </authorList>
    </citation>
    <scope>NUCLEOTIDE SEQUENCE [LARGE SCALE GENOMIC DNA]</scope>
</reference>
<gene>
    <name evidence="2" type="ORF">AW08_03789</name>
</gene>
<proteinExistence type="predicted"/>
<accession>A0A011PCX9</accession>
<feature type="region of interest" description="Disordered" evidence="1">
    <location>
        <begin position="136"/>
        <end position="218"/>
    </location>
</feature>
<dbReference type="EMBL" id="JFAX01000040">
    <property type="protein sequence ID" value="EXI64189.1"/>
    <property type="molecule type" value="Genomic_DNA"/>
</dbReference>
<comment type="caution">
    <text evidence="2">The sequence shown here is derived from an EMBL/GenBank/DDBJ whole genome shotgun (WGS) entry which is preliminary data.</text>
</comment>
<feature type="compositionally biased region" description="Basic and acidic residues" evidence="1">
    <location>
        <begin position="198"/>
        <end position="210"/>
    </location>
</feature>
<sequence length="218" mass="22806">MRKGHARDDSRSLALRLGTLGDVGEVLGEVVDADGVVVGFHARRQGGAGGGGIGVVALDVVVAVEVTRKATVRPGVWRLVPRAGRIVRHRRHSVVGRCGRGVQRIGGHSQLHREPVIGLHALLTVLIVAGHVPGAPTGTVADEQQHVPRRGGLGEGGGKAEGEQAEGGEQVAGDSRAHHGLSGKEQGAGADFIPESWPEARRRPRPDCRRSSAMPTRS</sequence>
<protein>
    <submittedName>
        <fullName evidence="2">Uncharacterized protein</fullName>
    </submittedName>
</protein>
<dbReference type="AlphaFoldDB" id="A0A011PCX9"/>
<name>A0A011PCX9_9PROT</name>
<evidence type="ECO:0000256" key="1">
    <source>
        <dbReference type="SAM" id="MobiDB-lite"/>
    </source>
</evidence>
<keyword evidence="3" id="KW-1185">Reference proteome</keyword>
<evidence type="ECO:0000313" key="3">
    <source>
        <dbReference type="Proteomes" id="UP000020218"/>
    </source>
</evidence>
<organism evidence="2 3">
    <name type="scientific">Candidatus Accumulibacter adjunctus</name>
    <dbReference type="NCBI Taxonomy" id="1454001"/>
    <lineage>
        <taxon>Bacteria</taxon>
        <taxon>Pseudomonadati</taxon>
        <taxon>Pseudomonadota</taxon>
        <taxon>Betaproteobacteria</taxon>
        <taxon>Candidatus Accumulibacter</taxon>
    </lineage>
</organism>
<dbReference type="Proteomes" id="UP000020218">
    <property type="component" value="Unassembled WGS sequence"/>
</dbReference>
<evidence type="ECO:0000313" key="2">
    <source>
        <dbReference type="EMBL" id="EXI64189.1"/>
    </source>
</evidence>